<feature type="signal peptide" evidence="1">
    <location>
        <begin position="1"/>
        <end position="18"/>
    </location>
</feature>
<reference evidence="2 3" key="1">
    <citation type="submission" date="2016-09" db="EMBL/GenBank/DDBJ databases">
        <title>Extensive genetic diversity and differential bi-allelic expression allows diatom success in the polar Southern Ocean.</title>
        <authorList>
            <consortium name="DOE Joint Genome Institute"/>
            <person name="Mock T."/>
            <person name="Otillar R.P."/>
            <person name="Strauss J."/>
            <person name="Dupont C."/>
            <person name="Frickenhaus S."/>
            <person name="Maumus F."/>
            <person name="Mcmullan M."/>
            <person name="Sanges R."/>
            <person name="Schmutz J."/>
            <person name="Toseland A."/>
            <person name="Valas R."/>
            <person name="Veluchamy A."/>
            <person name="Ward B.J."/>
            <person name="Allen A."/>
            <person name="Barry K."/>
            <person name="Falciatore A."/>
            <person name="Ferrante M."/>
            <person name="Fortunato A.E."/>
            <person name="Gloeckner G."/>
            <person name="Gruber A."/>
            <person name="Hipkin R."/>
            <person name="Janech M."/>
            <person name="Kroth P."/>
            <person name="Leese F."/>
            <person name="Lindquist E."/>
            <person name="Lyon B.R."/>
            <person name="Martin J."/>
            <person name="Mayer C."/>
            <person name="Parker M."/>
            <person name="Quesneville H."/>
            <person name="Raymond J."/>
            <person name="Uhlig C."/>
            <person name="Valentin K.U."/>
            <person name="Worden A.Z."/>
            <person name="Armbrust E.V."/>
            <person name="Bowler C."/>
            <person name="Green B."/>
            <person name="Moulton V."/>
            <person name="Van Oosterhout C."/>
            <person name="Grigoriev I."/>
        </authorList>
    </citation>
    <scope>NUCLEOTIDE SEQUENCE [LARGE SCALE GENOMIC DNA]</scope>
    <source>
        <strain evidence="2 3">CCMP1102</strain>
    </source>
</reference>
<keyword evidence="1" id="KW-0732">Signal</keyword>
<sequence length="125" mass="14151">MNSLRLLFLFLSTTLVHSFVVRPSSSSATAISSTMIKDQVMSDMDLMCLENSADICSFYEECDIDDREALFNRFAEQTEIMAVKIAEMNGLVKHLKTGDHKHLESEEVAIFRQKVLDLVDTELSL</sequence>
<accession>A0A1E7FAQ0</accession>
<name>A0A1E7FAQ0_9STRA</name>
<feature type="chain" id="PRO_5009192888" evidence="1">
    <location>
        <begin position="19"/>
        <end position="125"/>
    </location>
</feature>
<evidence type="ECO:0000256" key="1">
    <source>
        <dbReference type="SAM" id="SignalP"/>
    </source>
</evidence>
<protein>
    <submittedName>
        <fullName evidence="2">Uncharacterized protein</fullName>
    </submittedName>
</protein>
<organism evidence="2 3">
    <name type="scientific">Fragilariopsis cylindrus CCMP1102</name>
    <dbReference type="NCBI Taxonomy" id="635003"/>
    <lineage>
        <taxon>Eukaryota</taxon>
        <taxon>Sar</taxon>
        <taxon>Stramenopiles</taxon>
        <taxon>Ochrophyta</taxon>
        <taxon>Bacillariophyta</taxon>
        <taxon>Bacillariophyceae</taxon>
        <taxon>Bacillariophycidae</taxon>
        <taxon>Bacillariales</taxon>
        <taxon>Bacillariaceae</taxon>
        <taxon>Fragilariopsis</taxon>
    </lineage>
</organism>
<dbReference type="EMBL" id="KV784359">
    <property type="protein sequence ID" value="OEU15231.1"/>
    <property type="molecule type" value="Genomic_DNA"/>
</dbReference>
<dbReference type="Proteomes" id="UP000095751">
    <property type="component" value="Unassembled WGS sequence"/>
</dbReference>
<evidence type="ECO:0000313" key="3">
    <source>
        <dbReference type="Proteomes" id="UP000095751"/>
    </source>
</evidence>
<gene>
    <name evidence="2" type="ORF">FRACYDRAFT_269275</name>
</gene>
<dbReference type="InParanoid" id="A0A1E7FAQ0"/>
<dbReference type="AlphaFoldDB" id="A0A1E7FAQ0"/>
<dbReference type="OrthoDB" id="10398901at2759"/>
<keyword evidence="3" id="KW-1185">Reference proteome</keyword>
<evidence type="ECO:0000313" key="2">
    <source>
        <dbReference type="EMBL" id="OEU15231.1"/>
    </source>
</evidence>
<dbReference type="KEGG" id="fcy:FRACYDRAFT_269275"/>
<proteinExistence type="predicted"/>